<dbReference type="SUPFAM" id="SSF111331">
    <property type="entry name" value="NAD kinase/diacylglycerol kinase-like"/>
    <property type="match status" value="1"/>
</dbReference>
<dbReference type="SMART" id="SM00046">
    <property type="entry name" value="DAGKc"/>
    <property type="match status" value="1"/>
</dbReference>
<dbReference type="Gene3D" id="3.40.50.10330">
    <property type="entry name" value="Probable inorganic polyphosphate/atp-NAD kinase, domain 1"/>
    <property type="match status" value="1"/>
</dbReference>
<reference evidence="3 4" key="1">
    <citation type="journal article" date="2024" name="J. Plant Pathol.">
        <title>Sequence and assembly of the genome of Seiridium unicorne, isolate CBS 538.82, causal agent of cypress canker disease.</title>
        <authorList>
            <person name="Scali E."/>
            <person name="Rocca G.D."/>
            <person name="Danti R."/>
            <person name="Garbelotto M."/>
            <person name="Barberini S."/>
            <person name="Baroncelli R."/>
            <person name="Emiliani G."/>
        </authorList>
    </citation>
    <scope>NUCLEOTIDE SEQUENCE [LARGE SCALE GENOMIC DNA]</scope>
    <source>
        <strain evidence="3 4">BM-138-508</strain>
    </source>
</reference>
<dbReference type="PANTHER" id="PTHR12358">
    <property type="entry name" value="SPHINGOSINE KINASE"/>
    <property type="match status" value="1"/>
</dbReference>
<dbReference type="Gene3D" id="2.60.200.40">
    <property type="match status" value="1"/>
</dbReference>
<accession>A0ABR2VB47</accession>
<feature type="compositionally biased region" description="Basic and acidic residues" evidence="1">
    <location>
        <begin position="347"/>
        <end position="362"/>
    </location>
</feature>
<comment type="caution">
    <text evidence="3">The sequence shown here is derived from an EMBL/GenBank/DDBJ whole genome shotgun (WGS) entry which is preliminary data.</text>
</comment>
<evidence type="ECO:0000256" key="1">
    <source>
        <dbReference type="SAM" id="MobiDB-lite"/>
    </source>
</evidence>
<dbReference type="Proteomes" id="UP001408356">
    <property type="component" value="Unassembled WGS sequence"/>
</dbReference>
<feature type="domain" description="DAGKc" evidence="2">
    <location>
        <begin position="142"/>
        <end position="281"/>
    </location>
</feature>
<dbReference type="Pfam" id="PF00781">
    <property type="entry name" value="DAGK_cat"/>
    <property type="match status" value="1"/>
</dbReference>
<name>A0ABR2VB47_9PEZI</name>
<dbReference type="InterPro" id="IPR001206">
    <property type="entry name" value="Diacylglycerol_kinase_cat_dom"/>
</dbReference>
<evidence type="ECO:0000313" key="3">
    <source>
        <dbReference type="EMBL" id="KAK9424135.1"/>
    </source>
</evidence>
<sequence>MAETRASESAPMLDASGAAASAASSVESTRAAVAKEILSLGKGISLSYQGDSLIVKDRAISKRDRSKFCGVPVGSAKPELSIPFYNILWAEPADSAIVIDYAIITKNKVAPRKLNYPLGDIPVATVTAWAEGLLQRAYGASQRKKRAKVLVNPHAGPGGADKIWEHEVKPLFDAARMNLDIVRTKYSGEAVGICENLDIDAYDIVVPCSGDGLPYEVFNGLGKRPDARRALKQLAVAHIPCGSGNAMSCNLYGSHKAGPAALAIIKGVKTPMDLMSITQGDRRILSFLSQSFGIVAECDLGTENMRWMGAARFNVGIVQRIFTKRTWPAEVSVKTVLADKDEIKAHYKQDRNGDSGARREGGAARPSSLNGGSVSSDVDSGEGLPPLKYGTVNDKLPSDWETTTQDRLGNFYCGNMGYMAPDANFFPAALPNDGLMDLVMNDGDISATKYVDIMTSIETGAFYSKPLVSYRKIVAYRLTPKQTDGYISIDGERIPFEPFQVEIHQGLATVLSKGGRYEAPGPLGWENATAVGANGQGTTASP</sequence>
<evidence type="ECO:0000313" key="4">
    <source>
        <dbReference type="Proteomes" id="UP001408356"/>
    </source>
</evidence>
<dbReference type="PROSITE" id="PS50146">
    <property type="entry name" value="DAGK"/>
    <property type="match status" value="1"/>
</dbReference>
<dbReference type="InterPro" id="IPR016064">
    <property type="entry name" value="NAD/diacylglycerol_kinase_sf"/>
</dbReference>
<dbReference type="InterPro" id="IPR050187">
    <property type="entry name" value="Lipid_Phosphate_FormReg"/>
</dbReference>
<gene>
    <name evidence="3" type="ORF">SUNI508_03623</name>
</gene>
<protein>
    <submittedName>
        <fullName evidence="3">DAGKc domain-containing protein</fullName>
    </submittedName>
</protein>
<dbReference type="InterPro" id="IPR017438">
    <property type="entry name" value="ATP-NAD_kinase_N"/>
</dbReference>
<dbReference type="Pfam" id="PF24321">
    <property type="entry name" value="DUF7493"/>
    <property type="match status" value="1"/>
</dbReference>
<dbReference type="EMBL" id="JARVKF010000046">
    <property type="protein sequence ID" value="KAK9424135.1"/>
    <property type="molecule type" value="Genomic_DNA"/>
</dbReference>
<evidence type="ECO:0000259" key="2">
    <source>
        <dbReference type="PROSITE" id="PS50146"/>
    </source>
</evidence>
<keyword evidence="4" id="KW-1185">Reference proteome</keyword>
<dbReference type="PANTHER" id="PTHR12358:SF31">
    <property type="entry name" value="ACYLGLYCEROL KINASE, MITOCHONDRIAL"/>
    <property type="match status" value="1"/>
</dbReference>
<dbReference type="InterPro" id="IPR055916">
    <property type="entry name" value="DUF7493"/>
</dbReference>
<feature type="compositionally biased region" description="Low complexity" evidence="1">
    <location>
        <begin position="367"/>
        <end position="384"/>
    </location>
</feature>
<organism evidence="3 4">
    <name type="scientific">Seiridium unicorne</name>
    <dbReference type="NCBI Taxonomy" id="138068"/>
    <lineage>
        <taxon>Eukaryota</taxon>
        <taxon>Fungi</taxon>
        <taxon>Dikarya</taxon>
        <taxon>Ascomycota</taxon>
        <taxon>Pezizomycotina</taxon>
        <taxon>Sordariomycetes</taxon>
        <taxon>Xylariomycetidae</taxon>
        <taxon>Amphisphaeriales</taxon>
        <taxon>Sporocadaceae</taxon>
        <taxon>Seiridium</taxon>
    </lineage>
</organism>
<feature type="region of interest" description="Disordered" evidence="1">
    <location>
        <begin position="347"/>
        <end position="388"/>
    </location>
</feature>
<proteinExistence type="predicted"/>